<name>A0A8T2Q535_CERRI</name>
<evidence type="ECO:0000313" key="7">
    <source>
        <dbReference type="Proteomes" id="UP000825935"/>
    </source>
</evidence>
<dbReference type="AlphaFoldDB" id="A0A8T2Q535"/>
<dbReference type="FunFam" id="2.60.40.420:FF:000003">
    <property type="entry name" value="Blue copper"/>
    <property type="match status" value="1"/>
</dbReference>
<proteinExistence type="predicted"/>
<protein>
    <recommendedName>
        <fullName evidence="5">Phytocyanin domain-containing protein</fullName>
    </recommendedName>
</protein>
<dbReference type="SUPFAM" id="SSF49503">
    <property type="entry name" value="Cupredoxins"/>
    <property type="match status" value="1"/>
</dbReference>
<dbReference type="Gene3D" id="2.60.40.420">
    <property type="entry name" value="Cupredoxins - blue copper proteins"/>
    <property type="match status" value="1"/>
</dbReference>
<dbReference type="Pfam" id="PF02298">
    <property type="entry name" value="Cu_bind_like"/>
    <property type="match status" value="1"/>
</dbReference>
<evidence type="ECO:0000313" key="6">
    <source>
        <dbReference type="EMBL" id="KAH7278693.1"/>
    </source>
</evidence>
<dbReference type="PROSITE" id="PS51485">
    <property type="entry name" value="PHYTOCYANIN"/>
    <property type="match status" value="1"/>
</dbReference>
<evidence type="ECO:0000256" key="3">
    <source>
        <dbReference type="SAM" id="MobiDB-lite"/>
    </source>
</evidence>
<feature type="transmembrane region" description="Helical" evidence="4">
    <location>
        <begin position="28"/>
        <end position="48"/>
    </location>
</feature>
<keyword evidence="7" id="KW-1185">Reference proteome</keyword>
<dbReference type="GO" id="GO:0009055">
    <property type="term" value="F:electron transfer activity"/>
    <property type="evidence" value="ECO:0007669"/>
    <property type="project" value="InterPro"/>
</dbReference>
<dbReference type="Proteomes" id="UP000825935">
    <property type="component" value="Chromosome 38"/>
</dbReference>
<gene>
    <name evidence="6" type="ORF">KP509_38G052700</name>
</gene>
<dbReference type="OMA" id="HYFICAS"/>
<keyword evidence="4" id="KW-0812">Transmembrane</keyword>
<accession>A0A8T2Q535</accession>
<feature type="domain" description="Phytocyanin" evidence="5">
    <location>
        <begin position="51"/>
        <end position="149"/>
    </location>
</feature>
<evidence type="ECO:0000256" key="2">
    <source>
        <dbReference type="ARBA" id="ARBA00023180"/>
    </source>
</evidence>
<dbReference type="InterPro" id="IPR003245">
    <property type="entry name" value="Phytocyanin_dom"/>
</dbReference>
<comment type="caution">
    <text evidence="6">The sequence shown here is derived from an EMBL/GenBank/DDBJ whole genome shotgun (WGS) entry which is preliminary data.</text>
</comment>
<feature type="region of interest" description="Disordered" evidence="3">
    <location>
        <begin position="152"/>
        <end position="172"/>
    </location>
</feature>
<dbReference type="GO" id="GO:0005886">
    <property type="term" value="C:plasma membrane"/>
    <property type="evidence" value="ECO:0007669"/>
    <property type="project" value="TreeGrafter"/>
</dbReference>
<evidence type="ECO:0000259" key="5">
    <source>
        <dbReference type="PROSITE" id="PS51485"/>
    </source>
</evidence>
<reference evidence="6" key="1">
    <citation type="submission" date="2021-08" db="EMBL/GenBank/DDBJ databases">
        <title>WGS assembly of Ceratopteris richardii.</title>
        <authorList>
            <person name="Marchant D.B."/>
            <person name="Chen G."/>
            <person name="Jenkins J."/>
            <person name="Shu S."/>
            <person name="Leebens-Mack J."/>
            <person name="Grimwood J."/>
            <person name="Schmutz J."/>
            <person name="Soltis P."/>
            <person name="Soltis D."/>
            <person name="Chen Z.-H."/>
        </authorList>
    </citation>
    <scope>NUCLEOTIDE SEQUENCE</scope>
    <source>
        <strain evidence="6">Whitten #5841</strain>
        <tissue evidence="6">Leaf</tissue>
    </source>
</reference>
<dbReference type="InterPro" id="IPR039391">
    <property type="entry name" value="Phytocyanin-like"/>
</dbReference>
<evidence type="ECO:0000256" key="1">
    <source>
        <dbReference type="ARBA" id="ARBA00022723"/>
    </source>
</evidence>
<dbReference type="PANTHER" id="PTHR33021">
    <property type="entry name" value="BLUE COPPER PROTEIN"/>
    <property type="match status" value="1"/>
</dbReference>
<dbReference type="EMBL" id="CM035443">
    <property type="protein sequence ID" value="KAH7278693.1"/>
    <property type="molecule type" value="Genomic_DNA"/>
</dbReference>
<sequence length="206" mass="21961">MSETVPSDRREMAFCRRRTRPATSGVELLRDILLFMFFVGLSYGAYMVEGTQYTVGGNSGWSLGVDYANWASSITFKTGDSLVFSYSDIHTVVQVDEADYSSCNSANAIATGTGGNSVFKLDKDQTYYFMCGVASHCAEGMKLAVTVTAASSSPSTGTVAPPTSKTPPSTINSPAPSSAVSLLPWEGSSILALVFTCLFYLISLLI</sequence>
<evidence type="ECO:0000256" key="4">
    <source>
        <dbReference type="SAM" id="Phobius"/>
    </source>
</evidence>
<feature type="transmembrane region" description="Helical" evidence="4">
    <location>
        <begin position="187"/>
        <end position="205"/>
    </location>
</feature>
<dbReference type="InterPro" id="IPR008972">
    <property type="entry name" value="Cupredoxin"/>
</dbReference>
<organism evidence="6 7">
    <name type="scientific">Ceratopteris richardii</name>
    <name type="common">Triangle waterfern</name>
    <dbReference type="NCBI Taxonomy" id="49495"/>
    <lineage>
        <taxon>Eukaryota</taxon>
        <taxon>Viridiplantae</taxon>
        <taxon>Streptophyta</taxon>
        <taxon>Embryophyta</taxon>
        <taxon>Tracheophyta</taxon>
        <taxon>Polypodiopsida</taxon>
        <taxon>Polypodiidae</taxon>
        <taxon>Polypodiales</taxon>
        <taxon>Pteridineae</taxon>
        <taxon>Pteridaceae</taxon>
        <taxon>Parkerioideae</taxon>
        <taxon>Ceratopteris</taxon>
    </lineage>
</organism>
<dbReference type="OrthoDB" id="1932144at2759"/>
<feature type="compositionally biased region" description="Low complexity" evidence="3">
    <location>
        <begin position="152"/>
        <end position="163"/>
    </location>
</feature>
<dbReference type="GO" id="GO:0046872">
    <property type="term" value="F:metal ion binding"/>
    <property type="evidence" value="ECO:0007669"/>
    <property type="project" value="UniProtKB-KW"/>
</dbReference>
<keyword evidence="4" id="KW-1133">Transmembrane helix</keyword>
<keyword evidence="4" id="KW-0472">Membrane</keyword>
<dbReference type="PANTHER" id="PTHR33021:SF339">
    <property type="entry name" value="OS07G0570600 PROTEIN"/>
    <property type="match status" value="1"/>
</dbReference>
<dbReference type="CDD" id="cd04216">
    <property type="entry name" value="Phytocyanin"/>
    <property type="match status" value="1"/>
</dbReference>
<keyword evidence="1" id="KW-0479">Metal-binding</keyword>
<keyword evidence="2" id="KW-0325">Glycoprotein</keyword>